<keyword evidence="4" id="KW-0804">Transcription</keyword>
<dbReference type="InterPro" id="IPR039425">
    <property type="entry name" value="RNA_pol_sigma-70-like"/>
</dbReference>
<dbReference type="InterPro" id="IPR036388">
    <property type="entry name" value="WH-like_DNA-bd_sf"/>
</dbReference>
<dbReference type="InterPro" id="IPR013325">
    <property type="entry name" value="RNA_pol_sigma_r2"/>
</dbReference>
<reference evidence="6 7" key="1">
    <citation type="journal article" date="2017" name="Antonie Van Leeuwenhoek">
        <title>Rhizobium rhizosphaerae sp. nov., a novel species isolated from rice rhizosphere.</title>
        <authorList>
            <person name="Zhao J.J."/>
            <person name="Zhang J."/>
            <person name="Zhang R.J."/>
            <person name="Zhang C.W."/>
            <person name="Yin H.Q."/>
            <person name="Zhang X.X."/>
        </authorList>
    </citation>
    <scope>NUCLEOTIDE SEQUENCE [LARGE SCALE GENOMIC DNA]</scope>
    <source>
        <strain evidence="6 7">E3</strain>
    </source>
</reference>
<dbReference type="InterPro" id="IPR013324">
    <property type="entry name" value="RNA_pol_sigma_r3/r4-like"/>
</dbReference>
<organism evidence="6 7">
    <name type="scientific">Aliiglaciecola lipolytica E3</name>
    <dbReference type="NCBI Taxonomy" id="1127673"/>
    <lineage>
        <taxon>Bacteria</taxon>
        <taxon>Pseudomonadati</taxon>
        <taxon>Pseudomonadota</taxon>
        <taxon>Gammaproteobacteria</taxon>
        <taxon>Alteromonadales</taxon>
        <taxon>Alteromonadaceae</taxon>
        <taxon>Aliiglaciecola</taxon>
    </lineage>
</organism>
<dbReference type="SUPFAM" id="SSF88946">
    <property type="entry name" value="Sigma2 domain of RNA polymerase sigma factors"/>
    <property type="match status" value="1"/>
</dbReference>
<evidence type="ECO:0000256" key="4">
    <source>
        <dbReference type="ARBA" id="ARBA00023163"/>
    </source>
</evidence>
<keyword evidence="2" id="KW-0805">Transcription regulation</keyword>
<dbReference type="STRING" id="1127673.GLIP_0375"/>
<proteinExistence type="inferred from homology"/>
<dbReference type="eggNOG" id="COG1595">
    <property type="taxonomic scope" value="Bacteria"/>
</dbReference>
<evidence type="ECO:0000313" key="7">
    <source>
        <dbReference type="Proteomes" id="UP000006334"/>
    </source>
</evidence>
<dbReference type="GO" id="GO:0016987">
    <property type="term" value="F:sigma factor activity"/>
    <property type="evidence" value="ECO:0007669"/>
    <property type="project" value="UniProtKB-KW"/>
</dbReference>
<name>K6Y428_9ALTE</name>
<dbReference type="RefSeq" id="WP_008842842.1">
    <property type="nucleotide sequence ID" value="NZ_BAEN01000014.1"/>
</dbReference>
<dbReference type="EMBL" id="BAEN01000014">
    <property type="protein sequence ID" value="GAC13022.1"/>
    <property type="molecule type" value="Genomic_DNA"/>
</dbReference>
<dbReference type="GO" id="GO:0006352">
    <property type="term" value="P:DNA-templated transcription initiation"/>
    <property type="evidence" value="ECO:0007669"/>
    <property type="project" value="InterPro"/>
</dbReference>
<keyword evidence="7" id="KW-1185">Reference proteome</keyword>
<gene>
    <name evidence="6" type="ORF">GLIP_0375</name>
</gene>
<dbReference type="Gene3D" id="1.10.10.10">
    <property type="entry name" value="Winged helix-like DNA-binding domain superfamily/Winged helix DNA-binding domain"/>
    <property type="match status" value="1"/>
</dbReference>
<dbReference type="InterPro" id="IPR014284">
    <property type="entry name" value="RNA_pol_sigma-70_dom"/>
</dbReference>
<protein>
    <submittedName>
        <fullName evidence="6">ECF sigma factor family protein</fullName>
    </submittedName>
</protein>
<accession>K6Y428</accession>
<evidence type="ECO:0000259" key="5">
    <source>
        <dbReference type="Pfam" id="PF07638"/>
    </source>
</evidence>
<dbReference type="AlphaFoldDB" id="K6Y428"/>
<dbReference type="NCBIfam" id="TIGR02937">
    <property type="entry name" value="sigma70-ECF"/>
    <property type="match status" value="1"/>
</dbReference>
<dbReference type="Proteomes" id="UP000006334">
    <property type="component" value="Unassembled WGS sequence"/>
</dbReference>
<dbReference type="InterPro" id="IPR011517">
    <property type="entry name" value="RNA_pol_sigma70_ECF-like"/>
</dbReference>
<feature type="domain" description="RNA polymerase sigma-70 ECF-like HTH" evidence="5">
    <location>
        <begin position="10"/>
        <end position="188"/>
    </location>
</feature>
<dbReference type="NCBIfam" id="TIGR02999">
    <property type="entry name" value="Sig-70_X6"/>
    <property type="match status" value="1"/>
</dbReference>
<evidence type="ECO:0000256" key="3">
    <source>
        <dbReference type="ARBA" id="ARBA00023082"/>
    </source>
</evidence>
<comment type="similarity">
    <text evidence="1">Belongs to the sigma-70 factor family. ECF subfamily.</text>
</comment>
<evidence type="ECO:0000313" key="6">
    <source>
        <dbReference type="EMBL" id="GAC13022.1"/>
    </source>
</evidence>
<dbReference type="PANTHER" id="PTHR43133">
    <property type="entry name" value="RNA POLYMERASE ECF-TYPE SIGMA FACTO"/>
    <property type="match status" value="1"/>
</dbReference>
<sequence>MSFSNTHSGSVDQLLIAWRQGDVNSRNMLFDVLYNELTRLSAFCLQREGGVSLSAGDLVHEAAIRLVNLEQIEWQDKAHFLAISAQIMRRVLVDHARKKYADKRSHQKVTLLTNHSADNDRDDTFSLCLLDEALNKLADIDKTRAQIVEMRYFGGVSIEEIAAVIGASPSTIKRNWRASRAWLLSELDMQEQLPDAET</sequence>
<dbReference type="InterPro" id="IPR053812">
    <property type="entry name" value="HTH_Sigma70_ECF-like"/>
</dbReference>
<dbReference type="PANTHER" id="PTHR43133:SF39">
    <property type="entry name" value="SIMILAR TO RNA POLYMERASE SIGMA-E FACTOR"/>
    <property type="match status" value="1"/>
</dbReference>
<evidence type="ECO:0000256" key="1">
    <source>
        <dbReference type="ARBA" id="ARBA00010641"/>
    </source>
</evidence>
<keyword evidence="3" id="KW-0731">Sigma factor</keyword>
<comment type="caution">
    <text evidence="6">The sequence shown here is derived from an EMBL/GenBank/DDBJ whole genome shotgun (WGS) entry which is preliminary data.</text>
</comment>
<dbReference type="SUPFAM" id="SSF88659">
    <property type="entry name" value="Sigma3 and sigma4 domains of RNA polymerase sigma factors"/>
    <property type="match status" value="1"/>
</dbReference>
<dbReference type="OrthoDB" id="128473at2"/>
<evidence type="ECO:0000256" key="2">
    <source>
        <dbReference type="ARBA" id="ARBA00023015"/>
    </source>
</evidence>
<dbReference type="Pfam" id="PF07638">
    <property type="entry name" value="Sigma70_ECF"/>
    <property type="match status" value="1"/>
</dbReference>